<evidence type="ECO:0000256" key="8">
    <source>
        <dbReference type="ARBA" id="ARBA00034617"/>
    </source>
</evidence>
<evidence type="ECO:0000256" key="10">
    <source>
        <dbReference type="ARBA" id="ARBA00034923"/>
    </source>
</evidence>
<keyword evidence="6" id="KW-0238">DNA-binding</keyword>
<dbReference type="EMBL" id="JAKJSC010000002">
    <property type="protein sequence ID" value="MDE5418785.1"/>
    <property type="molecule type" value="Genomic_DNA"/>
</dbReference>
<dbReference type="EC" id="5.6.2.4" evidence="9"/>
<evidence type="ECO:0000256" key="11">
    <source>
        <dbReference type="ARBA" id="ARBA00048988"/>
    </source>
</evidence>
<dbReference type="SUPFAM" id="SSF52540">
    <property type="entry name" value="P-loop containing nucleoside triphosphate hydrolases"/>
    <property type="match status" value="1"/>
</dbReference>
<evidence type="ECO:0000256" key="9">
    <source>
        <dbReference type="ARBA" id="ARBA00034808"/>
    </source>
</evidence>
<comment type="catalytic activity">
    <reaction evidence="8">
        <text>Couples ATP hydrolysis with the unwinding of duplex DNA by translocating in the 3'-5' direction.</text>
        <dbReference type="EC" id="5.6.2.4"/>
    </reaction>
</comment>
<keyword evidence="16" id="KW-1185">Reference proteome</keyword>
<dbReference type="Pfam" id="PF13361">
    <property type="entry name" value="UvrD_C"/>
    <property type="match status" value="2"/>
</dbReference>
<dbReference type="PROSITE" id="PS51198">
    <property type="entry name" value="UVRD_HELICASE_ATP_BIND"/>
    <property type="match status" value="1"/>
</dbReference>
<evidence type="ECO:0000256" key="6">
    <source>
        <dbReference type="ARBA" id="ARBA00023125"/>
    </source>
</evidence>
<evidence type="ECO:0000256" key="3">
    <source>
        <dbReference type="ARBA" id="ARBA00022801"/>
    </source>
</evidence>
<evidence type="ECO:0000256" key="12">
    <source>
        <dbReference type="PROSITE-ProRule" id="PRU00560"/>
    </source>
</evidence>
<feature type="domain" description="UvrD-like helicase C-terminal" evidence="14">
    <location>
        <begin position="342"/>
        <end position="616"/>
    </location>
</feature>
<dbReference type="Gene3D" id="3.40.50.300">
    <property type="entry name" value="P-loop containing nucleotide triphosphate hydrolases"/>
    <property type="match status" value="2"/>
</dbReference>
<dbReference type="InterPro" id="IPR027417">
    <property type="entry name" value="P-loop_NTPase"/>
</dbReference>
<dbReference type="InterPro" id="IPR014016">
    <property type="entry name" value="UvrD-like_ATP-bd"/>
</dbReference>
<dbReference type="GO" id="GO:0004386">
    <property type="term" value="F:helicase activity"/>
    <property type="evidence" value="ECO:0007669"/>
    <property type="project" value="UniProtKB-KW"/>
</dbReference>
<evidence type="ECO:0000256" key="7">
    <source>
        <dbReference type="ARBA" id="ARBA00023235"/>
    </source>
</evidence>
<reference evidence="15 16" key="1">
    <citation type="submission" date="2022-01" db="EMBL/GenBank/DDBJ databases">
        <title>Labilibaculum sp. nov, a marine bacterium isolated from Antarctica.</title>
        <authorList>
            <person name="Dai W."/>
        </authorList>
    </citation>
    <scope>NUCLEOTIDE SEQUENCE [LARGE SCALE GENOMIC DNA]</scope>
    <source>
        <strain evidence="15 16">DW002</strain>
    </source>
</reference>
<dbReference type="InterPro" id="IPR000212">
    <property type="entry name" value="DNA_helicase_UvrD/REP"/>
</dbReference>
<name>A0ABT5VU45_9BACT</name>
<keyword evidence="7" id="KW-0413">Isomerase</keyword>
<feature type="domain" description="UvrD-like helicase ATP-binding" evidence="13">
    <location>
        <begin position="69"/>
        <end position="341"/>
    </location>
</feature>
<evidence type="ECO:0000313" key="15">
    <source>
        <dbReference type="EMBL" id="MDE5418785.1"/>
    </source>
</evidence>
<dbReference type="PANTHER" id="PTHR11070:SF2">
    <property type="entry name" value="ATP-DEPENDENT DNA HELICASE SRS2"/>
    <property type="match status" value="1"/>
</dbReference>
<accession>A0ABT5VU45</accession>
<keyword evidence="2 12" id="KW-0547">Nucleotide-binding</keyword>
<evidence type="ECO:0000256" key="5">
    <source>
        <dbReference type="ARBA" id="ARBA00022840"/>
    </source>
</evidence>
<keyword evidence="4 12" id="KW-0347">Helicase</keyword>
<dbReference type="RefSeq" id="WP_275110117.1">
    <property type="nucleotide sequence ID" value="NZ_JAKJSC010000002.1"/>
</dbReference>
<proteinExistence type="inferred from homology"/>
<evidence type="ECO:0000313" key="16">
    <source>
        <dbReference type="Proteomes" id="UP001528920"/>
    </source>
</evidence>
<comment type="caution">
    <text evidence="15">The sequence shown here is derived from an EMBL/GenBank/DDBJ whole genome shotgun (WGS) entry which is preliminary data.</text>
</comment>
<dbReference type="PANTHER" id="PTHR11070">
    <property type="entry name" value="UVRD / RECB / PCRA DNA HELICASE FAMILY MEMBER"/>
    <property type="match status" value="1"/>
</dbReference>
<keyword evidence="5 12" id="KW-0067">ATP-binding</keyword>
<dbReference type="Pfam" id="PF00580">
    <property type="entry name" value="UvrD-helicase"/>
    <property type="match status" value="1"/>
</dbReference>
<dbReference type="Proteomes" id="UP001528920">
    <property type="component" value="Unassembled WGS sequence"/>
</dbReference>
<dbReference type="InterPro" id="IPR013986">
    <property type="entry name" value="DExx_box_DNA_helicase_dom_sf"/>
</dbReference>
<gene>
    <name evidence="15" type="ORF">L3049_12285</name>
</gene>
<sequence length="763" mass="87833">MSLKRLHRKLRSTEFEGNEFDPISAFEAQDVPQQSLVIPKERFTEPQENYAHKIKEVYARNSKLGQALKTLNNYQLQAVFSEDRKVLLSAMVGSGKTTVLTHKILYLHFIKAIPLSEMVVLTFTNKAAREIRERILSFYEESEGIQSEDLRYFGTFHSVARQLIKEHPQLSELGFTPSFSIMDKEAKEEFLLRLIHTHELDVKYHNKLDQRLKLYRNEKQILYANMKNEDDLPQLLEISRKEKQANNLMDFDDLISIVNWLLKQECSLEAKWVIVDEFQDCNPEQVQLLNYLSVKDSSFFAVGDPNQSIYAWRGSTEQIFESYITDTSCRMMRLPLNYRSSGQLLSAAACLLNDERNDLQATRTAGNKLRLVNHFDDNQEAFYYASQFKSLHSSGTAWEQIAILFRTRQQINLFESIFSKEDIPFEVISKSSLKDYPALFWLKKVLLAGLQANDMDSILSVFTSSDFGCLKNGKALLNAYNKFSNEKTFNSKLEAFTEFLKFKYPKETTHIKLANSLLDFQDQLLKTSRQFDLYGYLNLDEVLKPISVHYTENVCQVKQAIQELDLYIQKQSFGNNIEAYQAAMGQVSLEGHFQINTGIKKSQEGVRLLTIHAAKGLEFDHVFLSGANTGLIPLNRKKAGPNHLQEEKRLLFVALTRAKNNMEIAWHSQSSAWNAEEGPSYFLNAIPSTLIDRIENTKPEITIKKFEDPQESNDSPWKKGMKIRHPKYGEGTVISSTDKEILCEFGKFGEKSFAPQWATLKKL</sequence>
<dbReference type="Gene3D" id="1.10.486.10">
    <property type="entry name" value="PCRA, domain 4"/>
    <property type="match status" value="1"/>
</dbReference>
<evidence type="ECO:0000256" key="1">
    <source>
        <dbReference type="ARBA" id="ARBA00009922"/>
    </source>
</evidence>
<evidence type="ECO:0000259" key="14">
    <source>
        <dbReference type="PROSITE" id="PS51217"/>
    </source>
</evidence>
<comment type="similarity">
    <text evidence="1">Belongs to the helicase family. UvrD subfamily.</text>
</comment>
<organism evidence="15 16">
    <name type="scientific">Paralabilibaculum antarcticum</name>
    <dbReference type="NCBI Taxonomy" id="2912572"/>
    <lineage>
        <taxon>Bacteria</taxon>
        <taxon>Pseudomonadati</taxon>
        <taxon>Bacteroidota</taxon>
        <taxon>Bacteroidia</taxon>
        <taxon>Marinilabiliales</taxon>
        <taxon>Marinifilaceae</taxon>
        <taxon>Paralabilibaculum</taxon>
    </lineage>
</organism>
<evidence type="ECO:0000256" key="2">
    <source>
        <dbReference type="ARBA" id="ARBA00022741"/>
    </source>
</evidence>
<dbReference type="CDD" id="cd17932">
    <property type="entry name" value="DEXQc_UvrD"/>
    <property type="match status" value="1"/>
</dbReference>
<dbReference type="InterPro" id="IPR014017">
    <property type="entry name" value="DNA_helicase_UvrD-like_C"/>
</dbReference>
<evidence type="ECO:0000259" key="13">
    <source>
        <dbReference type="PROSITE" id="PS51198"/>
    </source>
</evidence>
<evidence type="ECO:0000256" key="4">
    <source>
        <dbReference type="ARBA" id="ARBA00022806"/>
    </source>
</evidence>
<protein>
    <recommendedName>
        <fullName evidence="9">DNA 3'-5' helicase</fullName>
        <ecNumber evidence="9">5.6.2.4</ecNumber>
    </recommendedName>
    <alternativeName>
        <fullName evidence="10">DNA 3'-5' helicase II</fullName>
    </alternativeName>
</protein>
<keyword evidence="3 12" id="KW-0378">Hydrolase</keyword>
<feature type="binding site" evidence="12">
    <location>
        <begin position="90"/>
        <end position="97"/>
    </location>
    <ligand>
        <name>ATP</name>
        <dbReference type="ChEBI" id="CHEBI:30616"/>
    </ligand>
</feature>
<dbReference type="PROSITE" id="PS51217">
    <property type="entry name" value="UVRD_HELICASE_CTER"/>
    <property type="match status" value="1"/>
</dbReference>
<dbReference type="Gene3D" id="1.10.10.160">
    <property type="match status" value="1"/>
</dbReference>
<comment type="catalytic activity">
    <reaction evidence="11">
        <text>ATP + H2O = ADP + phosphate + H(+)</text>
        <dbReference type="Rhea" id="RHEA:13065"/>
        <dbReference type="ChEBI" id="CHEBI:15377"/>
        <dbReference type="ChEBI" id="CHEBI:15378"/>
        <dbReference type="ChEBI" id="CHEBI:30616"/>
        <dbReference type="ChEBI" id="CHEBI:43474"/>
        <dbReference type="ChEBI" id="CHEBI:456216"/>
        <dbReference type="EC" id="5.6.2.4"/>
    </reaction>
</comment>